<dbReference type="RefSeq" id="WP_111342276.1">
    <property type="nucleotide sequence ID" value="NZ_QLII01000001.1"/>
</dbReference>
<name>A0A327NHI8_9BACT</name>
<dbReference type="InterPro" id="IPR007345">
    <property type="entry name" value="Polysacch_pyruvyl_Trfase"/>
</dbReference>
<organism evidence="2 3">
    <name type="scientific">Spirosoma telluris</name>
    <dbReference type="NCBI Taxonomy" id="2183553"/>
    <lineage>
        <taxon>Bacteria</taxon>
        <taxon>Pseudomonadati</taxon>
        <taxon>Bacteroidota</taxon>
        <taxon>Cytophagia</taxon>
        <taxon>Cytophagales</taxon>
        <taxon>Cytophagaceae</taxon>
        <taxon>Spirosoma</taxon>
    </lineage>
</organism>
<gene>
    <name evidence="2" type="ORF">HMF3257_11445</name>
</gene>
<evidence type="ECO:0000259" key="1">
    <source>
        <dbReference type="Pfam" id="PF04230"/>
    </source>
</evidence>
<dbReference type="AlphaFoldDB" id="A0A327NHI8"/>
<accession>A0A327NHI8</accession>
<feature type="domain" description="Polysaccharide pyruvyl transferase" evidence="1">
    <location>
        <begin position="15"/>
        <end position="269"/>
    </location>
</feature>
<proteinExistence type="predicted"/>
<keyword evidence="2" id="KW-0808">Transferase</keyword>
<evidence type="ECO:0000313" key="2">
    <source>
        <dbReference type="EMBL" id="RAI74722.1"/>
    </source>
</evidence>
<comment type="caution">
    <text evidence="2">The sequence shown here is derived from an EMBL/GenBank/DDBJ whole genome shotgun (WGS) entry which is preliminary data.</text>
</comment>
<dbReference type="OrthoDB" id="9802987at2"/>
<sequence length="322" mass="37550">MKRVFLFEPSIASNNLGDQIIVNSIKKEMWEFFNESQIVEFATHTPLSNRYFYYLGRPDYKFVLGSNIVVGKLNHTIHLKQWMIDIFTAHNLSNTIFVGVGSQQYGQQINLYTRFMYKRFFHSQFLHSVRDSYTEDALKSIGIKNVINTACPTMWRFNKDYCKSIPKKKSHSVIFTLTDYKPNVKRDEYFINVLKSNYKNVFFWGQGFHDYSYLKKLANSDGIKLVNPNLESYDNILKGEDVDFVGTRLHGGIRALQLGKRSLILGIDNRAIELQKDFNLPVILDSNIKDLEMVLNSDINTDIELPIDNIKKFLSQFNINYK</sequence>
<evidence type="ECO:0000313" key="3">
    <source>
        <dbReference type="Proteomes" id="UP000249016"/>
    </source>
</evidence>
<dbReference type="Pfam" id="PF04230">
    <property type="entry name" value="PS_pyruv_trans"/>
    <property type="match status" value="1"/>
</dbReference>
<dbReference type="GO" id="GO:0016740">
    <property type="term" value="F:transferase activity"/>
    <property type="evidence" value="ECO:0007669"/>
    <property type="project" value="UniProtKB-KW"/>
</dbReference>
<keyword evidence="3" id="KW-1185">Reference proteome</keyword>
<reference evidence="2 3" key="1">
    <citation type="submission" date="2018-06" db="EMBL/GenBank/DDBJ databases">
        <title>Spirosoma sp. HMF3257 Genome sequencing and assembly.</title>
        <authorList>
            <person name="Kang H."/>
            <person name="Cha I."/>
            <person name="Kim H."/>
            <person name="Kang J."/>
            <person name="Joh K."/>
        </authorList>
    </citation>
    <scope>NUCLEOTIDE SEQUENCE [LARGE SCALE GENOMIC DNA]</scope>
    <source>
        <strain evidence="2 3">HMF3257</strain>
    </source>
</reference>
<protein>
    <submittedName>
        <fullName evidence="2">Polysaccharide pyruvyl transferase family protein</fullName>
    </submittedName>
</protein>
<dbReference type="Proteomes" id="UP000249016">
    <property type="component" value="Unassembled WGS sequence"/>
</dbReference>
<dbReference type="EMBL" id="QLII01000001">
    <property type="protein sequence ID" value="RAI74722.1"/>
    <property type="molecule type" value="Genomic_DNA"/>
</dbReference>